<dbReference type="EMBL" id="JH687938">
    <property type="protein sequence ID" value="EJD34537.1"/>
    <property type="molecule type" value="Genomic_DNA"/>
</dbReference>
<dbReference type="SUPFAM" id="SSF81383">
    <property type="entry name" value="F-box domain"/>
    <property type="match status" value="1"/>
</dbReference>
<evidence type="ECO:0000313" key="2">
    <source>
        <dbReference type="EMBL" id="EJD34537.1"/>
    </source>
</evidence>
<reference evidence="3" key="1">
    <citation type="journal article" date="2012" name="Science">
        <title>The Paleozoic origin of enzymatic lignin decomposition reconstructed from 31 fungal genomes.</title>
        <authorList>
            <person name="Floudas D."/>
            <person name="Binder M."/>
            <person name="Riley R."/>
            <person name="Barry K."/>
            <person name="Blanchette R.A."/>
            <person name="Henrissat B."/>
            <person name="Martinez A.T."/>
            <person name="Otillar R."/>
            <person name="Spatafora J.W."/>
            <person name="Yadav J.S."/>
            <person name="Aerts A."/>
            <person name="Benoit I."/>
            <person name="Boyd A."/>
            <person name="Carlson A."/>
            <person name="Copeland A."/>
            <person name="Coutinho P.M."/>
            <person name="de Vries R.P."/>
            <person name="Ferreira P."/>
            <person name="Findley K."/>
            <person name="Foster B."/>
            <person name="Gaskell J."/>
            <person name="Glotzer D."/>
            <person name="Gorecki P."/>
            <person name="Heitman J."/>
            <person name="Hesse C."/>
            <person name="Hori C."/>
            <person name="Igarashi K."/>
            <person name="Jurgens J.A."/>
            <person name="Kallen N."/>
            <person name="Kersten P."/>
            <person name="Kohler A."/>
            <person name="Kuees U."/>
            <person name="Kumar T.K.A."/>
            <person name="Kuo A."/>
            <person name="LaButti K."/>
            <person name="Larrondo L.F."/>
            <person name="Lindquist E."/>
            <person name="Ling A."/>
            <person name="Lombard V."/>
            <person name="Lucas S."/>
            <person name="Lundell T."/>
            <person name="Martin R."/>
            <person name="McLaughlin D.J."/>
            <person name="Morgenstern I."/>
            <person name="Morin E."/>
            <person name="Murat C."/>
            <person name="Nagy L.G."/>
            <person name="Nolan M."/>
            <person name="Ohm R.A."/>
            <person name="Patyshakuliyeva A."/>
            <person name="Rokas A."/>
            <person name="Ruiz-Duenas F.J."/>
            <person name="Sabat G."/>
            <person name="Salamov A."/>
            <person name="Samejima M."/>
            <person name="Schmutz J."/>
            <person name="Slot J.C."/>
            <person name="St John F."/>
            <person name="Stenlid J."/>
            <person name="Sun H."/>
            <person name="Sun S."/>
            <person name="Syed K."/>
            <person name="Tsang A."/>
            <person name="Wiebenga A."/>
            <person name="Young D."/>
            <person name="Pisabarro A."/>
            <person name="Eastwood D.C."/>
            <person name="Martin F."/>
            <person name="Cullen D."/>
            <person name="Grigoriev I.V."/>
            <person name="Hibbett D.S."/>
        </authorList>
    </citation>
    <scope>NUCLEOTIDE SEQUENCE [LARGE SCALE GENOMIC DNA]</scope>
    <source>
        <strain evidence="3">TFB10046</strain>
    </source>
</reference>
<organism evidence="2 3">
    <name type="scientific">Auricularia subglabra (strain TFB-10046 / SS5)</name>
    <name type="common">White-rot fungus</name>
    <name type="synonym">Auricularia delicata (strain TFB10046)</name>
    <dbReference type="NCBI Taxonomy" id="717982"/>
    <lineage>
        <taxon>Eukaryota</taxon>
        <taxon>Fungi</taxon>
        <taxon>Dikarya</taxon>
        <taxon>Basidiomycota</taxon>
        <taxon>Agaricomycotina</taxon>
        <taxon>Agaricomycetes</taxon>
        <taxon>Auriculariales</taxon>
        <taxon>Auriculariaceae</taxon>
        <taxon>Auricularia</taxon>
    </lineage>
</organism>
<name>J0WRG2_AURST</name>
<evidence type="ECO:0000259" key="1">
    <source>
        <dbReference type="SMART" id="SM00256"/>
    </source>
</evidence>
<dbReference type="InParanoid" id="J0WRG2"/>
<dbReference type="AlphaFoldDB" id="J0WRG2"/>
<dbReference type="OrthoDB" id="3046363at2759"/>
<evidence type="ECO:0000313" key="3">
    <source>
        <dbReference type="Proteomes" id="UP000006514"/>
    </source>
</evidence>
<dbReference type="Proteomes" id="UP000006514">
    <property type="component" value="Unassembled WGS sequence"/>
</dbReference>
<dbReference type="Gene3D" id="1.20.1280.50">
    <property type="match status" value="1"/>
</dbReference>
<proteinExistence type="predicted"/>
<dbReference type="Pfam" id="PF12937">
    <property type="entry name" value="F-box-like"/>
    <property type="match status" value="1"/>
</dbReference>
<dbReference type="SMART" id="SM00256">
    <property type="entry name" value="FBOX"/>
    <property type="match status" value="1"/>
</dbReference>
<feature type="domain" description="F-box" evidence="1">
    <location>
        <begin position="7"/>
        <end position="47"/>
    </location>
</feature>
<sequence>MDPSGKLPLEIMAHCIALLSFEDRITSSHVSRTWRSIAVATPSIWTDIDLSSRQESAELMLGKALDRSANLPVDIRMQTMHPGVMRGCTFENQLNGHWHRIRSFLFLYPALSNRHELQPVAPVFTEPAPMLELFKHAGYQLHTNLFGGHSERLRRLHLGHTFFPPSCPGVSGVTELAFQVPQYKWDNRHDSVQSLPRLFTTFPHLCSIVIRGLQPWAIRALSALVPPRSLREVELRTTHRRCDLLGLYQTWNTERLEIAQLHMCTPLMNDLTAIVSHGPNLTVELFMETNIARIRSVDSQGRARSLTLHSRPCMDIPVASGIDNVLNRLASLTSLAISAAVLFILDPERLCFPQLKCLTLLFDQERTGWPWRYLEHEADFIRSLGIGSLILTMRCSDRNQPPTVEDVRILFAQGIALMVNPTRRLAIQVRGVSQNVADALDGELKDMGVDCDIGVLDQTYAPEV</sequence>
<dbReference type="InterPro" id="IPR001810">
    <property type="entry name" value="F-box_dom"/>
</dbReference>
<protein>
    <recommendedName>
        <fullName evidence="1">F-box domain-containing protein</fullName>
    </recommendedName>
</protein>
<gene>
    <name evidence="2" type="ORF">AURDEDRAFT_131109</name>
</gene>
<dbReference type="KEGG" id="adl:AURDEDRAFT_131109"/>
<keyword evidence="3" id="KW-1185">Reference proteome</keyword>
<accession>J0WRG2</accession>
<dbReference type="InterPro" id="IPR036047">
    <property type="entry name" value="F-box-like_dom_sf"/>
</dbReference>